<protein>
    <submittedName>
        <fullName evidence="1">Uncharacterized protein</fullName>
    </submittedName>
</protein>
<accession>A0A9X1X1I8</accession>
<proteinExistence type="predicted"/>
<dbReference type="Proteomes" id="UP001139701">
    <property type="component" value="Unassembled WGS sequence"/>
</dbReference>
<gene>
    <name evidence="1" type="ORF">MKI79_04975</name>
</gene>
<sequence>MKRTIPDKIVRGTKALLGIKALVSSQTIYQKTLHVKSNRQFILEVEFESYMSYDMLCLRTIYQQGMSRKSKAYTWTVADFKHPQEWLEITSKILQASHHYSATHSQNLSSLEVRGWWSQAWDKLLQEKHLRTLPNLAQQTKPFPQQLSAELKQRKSGVWVTLRYQRSKGRATLYQEMPIEAVQALHDHLLKSAIV</sequence>
<dbReference type="AlphaFoldDB" id="A0A9X1X1I8"/>
<reference evidence="1" key="1">
    <citation type="submission" date="2022-02" db="EMBL/GenBank/DDBJ databases">
        <title>Acinetobacter A3.8 sp. nov., isolated from Sediment (Zhairuo Island).</title>
        <authorList>
            <person name="Zheng K."/>
        </authorList>
    </citation>
    <scope>NUCLEOTIDE SEQUENCE</scope>
    <source>
        <strain evidence="1">A3.8</strain>
    </source>
</reference>
<comment type="caution">
    <text evidence="1">The sequence shown here is derived from an EMBL/GenBank/DDBJ whole genome shotgun (WGS) entry which is preliminary data.</text>
</comment>
<name>A0A9X1X1I8_9GAMM</name>
<keyword evidence="2" id="KW-1185">Reference proteome</keyword>
<dbReference type="EMBL" id="JAKUML010000006">
    <property type="protein sequence ID" value="MCJ8146261.1"/>
    <property type="molecule type" value="Genomic_DNA"/>
</dbReference>
<dbReference type="RefSeq" id="WP_241570952.1">
    <property type="nucleotide sequence ID" value="NZ_JAKUML010000006.1"/>
</dbReference>
<evidence type="ECO:0000313" key="2">
    <source>
        <dbReference type="Proteomes" id="UP001139701"/>
    </source>
</evidence>
<organism evidence="1 2">
    <name type="scientific">Acinetobacter sedimenti</name>
    <dbReference type="NCBI Taxonomy" id="2919922"/>
    <lineage>
        <taxon>Bacteria</taxon>
        <taxon>Pseudomonadati</taxon>
        <taxon>Pseudomonadota</taxon>
        <taxon>Gammaproteobacteria</taxon>
        <taxon>Moraxellales</taxon>
        <taxon>Moraxellaceae</taxon>
        <taxon>Acinetobacter</taxon>
    </lineage>
</organism>
<evidence type="ECO:0000313" key="1">
    <source>
        <dbReference type="EMBL" id="MCJ8146261.1"/>
    </source>
</evidence>